<dbReference type="EMBL" id="CABWIB010000001">
    <property type="protein sequence ID" value="VWL84757.1"/>
    <property type="molecule type" value="Genomic_DNA"/>
</dbReference>
<name>A0A6I8MBG3_9FUSO</name>
<keyword evidence="1" id="KW-1133">Transmembrane helix</keyword>
<feature type="transmembrane region" description="Helical" evidence="1">
    <location>
        <begin position="7"/>
        <end position="28"/>
    </location>
</feature>
<feature type="transmembrane region" description="Helical" evidence="1">
    <location>
        <begin position="130"/>
        <end position="150"/>
    </location>
</feature>
<dbReference type="Proteomes" id="UP000419017">
    <property type="component" value="Unassembled WGS sequence"/>
</dbReference>
<feature type="transmembrane region" description="Helical" evidence="1">
    <location>
        <begin position="101"/>
        <end position="123"/>
    </location>
</feature>
<keyword evidence="1" id="KW-0812">Transmembrane</keyword>
<dbReference type="InterPro" id="IPR037185">
    <property type="entry name" value="EmrE-like"/>
</dbReference>
<feature type="transmembrane region" description="Helical" evidence="1">
    <location>
        <begin position="162"/>
        <end position="181"/>
    </location>
</feature>
<evidence type="ECO:0000256" key="1">
    <source>
        <dbReference type="SAM" id="Phobius"/>
    </source>
</evidence>
<dbReference type="GO" id="GO:0016020">
    <property type="term" value="C:membrane"/>
    <property type="evidence" value="ECO:0007669"/>
    <property type="project" value="InterPro"/>
</dbReference>
<evidence type="ECO:0000259" key="2">
    <source>
        <dbReference type="Pfam" id="PF00892"/>
    </source>
</evidence>
<evidence type="ECO:0000313" key="3">
    <source>
        <dbReference type="EMBL" id="VWL84757.1"/>
    </source>
</evidence>
<dbReference type="InterPro" id="IPR000620">
    <property type="entry name" value="EamA_dom"/>
</dbReference>
<evidence type="ECO:0000313" key="4">
    <source>
        <dbReference type="Proteomes" id="UP000419017"/>
    </source>
</evidence>
<keyword evidence="1" id="KW-0472">Membrane</keyword>
<feature type="transmembrane region" description="Helical" evidence="1">
    <location>
        <begin position="193"/>
        <end position="210"/>
    </location>
</feature>
<feature type="transmembrane region" description="Helical" evidence="1">
    <location>
        <begin position="73"/>
        <end position="95"/>
    </location>
</feature>
<dbReference type="AlphaFoldDB" id="A0A6I8MBG3"/>
<feature type="domain" description="EamA" evidence="2">
    <location>
        <begin position="162"/>
        <end position="299"/>
    </location>
</feature>
<accession>A0A6I8MBG3</accession>
<keyword evidence="4" id="KW-1185">Reference proteome</keyword>
<gene>
    <name evidence="3" type="ORF">OMES3154_00005</name>
</gene>
<dbReference type="PANTHER" id="PTHR22911:SF133">
    <property type="entry name" value="MEMBRANE PROTEIN"/>
    <property type="match status" value="1"/>
</dbReference>
<dbReference type="Pfam" id="PF00892">
    <property type="entry name" value="EamA"/>
    <property type="match status" value="2"/>
</dbReference>
<proteinExistence type="predicted"/>
<protein>
    <submittedName>
        <fullName evidence="3">Riboflavin transporter ImpX</fullName>
    </submittedName>
</protein>
<feature type="transmembrane region" description="Helical" evidence="1">
    <location>
        <begin position="40"/>
        <end position="61"/>
    </location>
</feature>
<feature type="domain" description="EamA" evidence="2">
    <location>
        <begin position="8"/>
        <end position="146"/>
    </location>
</feature>
<organism evidence="3 4">
    <name type="scientific">Oceanivirga miroungae</name>
    <dbReference type="NCBI Taxonomy" id="1130046"/>
    <lineage>
        <taxon>Bacteria</taxon>
        <taxon>Fusobacteriati</taxon>
        <taxon>Fusobacteriota</taxon>
        <taxon>Fusobacteriia</taxon>
        <taxon>Fusobacteriales</taxon>
        <taxon>Leptotrichiaceae</taxon>
        <taxon>Oceanivirga</taxon>
    </lineage>
</organism>
<sequence>MMKQNKNGWILISIAAFIWGLDGVLLTPQYFSNGFYDVKFIVFISHLLPLIILSILFFGQYKIIKTFKKEDYIYYFLISLFGGTIGTLAIVKALMLSKFSLSLITVIQKMQPIFAVILAYIILHEKPKKKFYAVLIISLVSLYFIIFGLNSPKLLEENNLRAAMYSLIAAFSFGSSTVFGKKIVSNHSFLTTIFYRYFFTSIITLVILIFTKDSIKSLNLYISNSNLYKLTIIIALFSLTSLSLYYIGMKTTTATRATISELMYPLGSVVIEAIVYKRLLLPIQIFFSIVLVISIIYLNIDTSKES</sequence>
<dbReference type="SUPFAM" id="SSF103481">
    <property type="entry name" value="Multidrug resistance efflux transporter EmrE"/>
    <property type="match status" value="2"/>
</dbReference>
<feature type="transmembrane region" description="Helical" evidence="1">
    <location>
        <begin position="230"/>
        <end position="247"/>
    </location>
</feature>
<reference evidence="3 4" key="1">
    <citation type="submission" date="2019-10" db="EMBL/GenBank/DDBJ databases">
        <authorList>
            <person name="Blom J."/>
        </authorList>
    </citation>
    <scope>NUCLEOTIDE SEQUENCE [LARGE SCALE GENOMIC DNA]</scope>
    <source>
        <strain evidence="3 4">ES3154-GLU</strain>
    </source>
</reference>
<feature type="transmembrane region" description="Helical" evidence="1">
    <location>
        <begin position="282"/>
        <end position="300"/>
    </location>
</feature>
<dbReference type="PANTHER" id="PTHR22911">
    <property type="entry name" value="ACYL-MALONYL CONDENSING ENZYME-RELATED"/>
    <property type="match status" value="1"/>
</dbReference>